<name>A0A839Y1I7_9ACTN</name>
<dbReference type="EMBL" id="JACIBU010000001">
    <property type="protein sequence ID" value="MBB3675136.1"/>
    <property type="molecule type" value="Genomic_DNA"/>
</dbReference>
<accession>A0A839Y1I7</accession>
<evidence type="ECO:0000256" key="1">
    <source>
        <dbReference type="SAM" id="MobiDB-lite"/>
    </source>
</evidence>
<organism evidence="2 3">
    <name type="scientific">Modestobacter versicolor</name>
    <dbReference type="NCBI Taxonomy" id="429133"/>
    <lineage>
        <taxon>Bacteria</taxon>
        <taxon>Bacillati</taxon>
        <taxon>Actinomycetota</taxon>
        <taxon>Actinomycetes</taxon>
        <taxon>Geodermatophilales</taxon>
        <taxon>Geodermatophilaceae</taxon>
        <taxon>Modestobacter</taxon>
    </lineage>
</organism>
<proteinExistence type="predicted"/>
<feature type="compositionally biased region" description="Gly residues" evidence="1">
    <location>
        <begin position="88"/>
        <end position="97"/>
    </location>
</feature>
<dbReference type="RefSeq" id="WP_183513522.1">
    <property type="nucleotide sequence ID" value="NZ_JACIBU010000001.1"/>
</dbReference>
<evidence type="ECO:0000313" key="2">
    <source>
        <dbReference type="EMBL" id="MBB3675136.1"/>
    </source>
</evidence>
<sequence>MWELAGIAVAFLAVSVGVAALARRTTARWERERERRAERARRRAVTDPPVGARGRREGHRPGAALPRLARHLAQRTSSRPPGRSGAQRPGGGVDPPD</sequence>
<feature type="region of interest" description="Disordered" evidence="1">
    <location>
        <begin position="23"/>
        <end position="97"/>
    </location>
</feature>
<protein>
    <submittedName>
        <fullName evidence="2">Putative membrane protein YccC</fullName>
    </submittedName>
</protein>
<gene>
    <name evidence="2" type="ORF">FHX36_000871</name>
</gene>
<comment type="caution">
    <text evidence="2">The sequence shown here is derived from an EMBL/GenBank/DDBJ whole genome shotgun (WGS) entry which is preliminary data.</text>
</comment>
<dbReference type="AlphaFoldDB" id="A0A839Y1I7"/>
<evidence type="ECO:0000313" key="3">
    <source>
        <dbReference type="Proteomes" id="UP000580718"/>
    </source>
</evidence>
<feature type="compositionally biased region" description="Basic and acidic residues" evidence="1">
    <location>
        <begin position="27"/>
        <end position="37"/>
    </location>
</feature>
<dbReference type="Proteomes" id="UP000580718">
    <property type="component" value="Unassembled WGS sequence"/>
</dbReference>
<reference evidence="2 3" key="1">
    <citation type="submission" date="2020-08" db="EMBL/GenBank/DDBJ databases">
        <title>Sequencing the genomes of 1000 actinobacteria strains.</title>
        <authorList>
            <person name="Klenk H.-P."/>
        </authorList>
    </citation>
    <scope>NUCLEOTIDE SEQUENCE [LARGE SCALE GENOMIC DNA]</scope>
    <source>
        <strain evidence="2 3">DSM 16678</strain>
    </source>
</reference>